<dbReference type="GO" id="GO:0009073">
    <property type="term" value="P:aromatic amino acid family biosynthetic process"/>
    <property type="evidence" value="ECO:0007669"/>
    <property type="project" value="UniProtKB-KW"/>
</dbReference>
<dbReference type="EMBL" id="QGTS01000006">
    <property type="protein sequence ID" value="PWW09138.1"/>
    <property type="molecule type" value="Genomic_DNA"/>
</dbReference>
<dbReference type="RefSeq" id="WP_110025882.1">
    <property type="nucleotide sequence ID" value="NZ_QGTS01000006.1"/>
</dbReference>
<dbReference type="GO" id="GO:0008652">
    <property type="term" value="P:amino acid biosynthetic process"/>
    <property type="evidence" value="ECO:0007669"/>
    <property type="project" value="UniProtKB-KW"/>
</dbReference>
<evidence type="ECO:0000256" key="2">
    <source>
        <dbReference type="ARBA" id="ARBA00022490"/>
    </source>
</evidence>
<dbReference type="PROSITE" id="PS01128">
    <property type="entry name" value="SHIKIMATE_KINASE"/>
    <property type="match status" value="1"/>
</dbReference>
<comment type="catalytic activity">
    <reaction evidence="10 11">
        <text>shikimate + ATP = 3-phosphoshikimate + ADP + H(+)</text>
        <dbReference type="Rhea" id="RHEA:13121"/>
        <dbReference type="ChEBI" id="CHEBI:15378"/>
        <dbReference type="ChEBI" id="CHEBI:30616"/>
        <dbReference type="ChEBI" id="CHEBI:36208"/>
        <dbReference type="ChEBI" id="CHEBI:145989"/>
        <dbReference type="ChEBI" id="CHEBI:456216"/>
        <dbReference type="EC" id="2.7.1.71"/>
    </reaction>
</comment>
<keyword evidence="5 11" id="KW-0547">Nucleotide-binding</keyword>
<dbReference type="HAMAP" id="MF_00109">
    <property type="entry name" value="Shikimate_kinase"/>
    <property type="match status" value="1"/>
</dbReference>
<feature type="binding site" evidence="11">
    <location>
        <begin position="12"/>
        <end position="17"/>
    </location>
    <ligand>
        <name>ATP</name>
        <dbReference type="ChEBI" id="CHEBI:30616"/>
    </ligand>
</feature>
<organism evidence="12 13">
    <name type="scientific">Mangrovibacter plantisponsor</name>
    <dbReference type="NCBI Taxonomy" id="451513"/>
    <lineage>
        <taxon>Bacteria</taxon>
        <taxon>Pseudomonadati</taxon>
        <taxon>Pseudomonadota</taxon>
        <taxon>Gammaproteobacteria</taxon>
        <taxon>Enterobacterales</taxon>
        <taxon>Enterobacteriaceae</taxon>
        <taxon>Mangrovibacter</taxon>
    </lineage>
</organism>
<evidence type="ECO:0000313" key="13">
    <source>
        <dbReference type="Proteomes" id="UP000246744"/>
    </source>
</evidence>
<dbReference type="AlphaFoldDB" id="A0A317PZS1"/>
<dbReference type="InterPro" id="IPR023000">
    <property type="entry name" value="Shikimate_kinase_CS"/>
</dbReference>
<keyword evidence="9 11" id="KW-0057">Aromatic amino acid biosynthesis</keyword>
<dbReference type="UniPathway" id="UPA00053">
    <property type="reaction ID" value="UER00088"/>
</dbReference>
<dbReference type="GO" id="GO:0005829">
    <property type="term" value="C:cytosol"/>
    <property type="evidence" value="ECO:0007669"/>
    <property type="project" value="TreeGrafter"/>
</dbReference>
<comment type="subunit">
    <text evidence="11">Monomer.</text>
</comment>
<comment type="pathway">
    <text evidence="1 11">Metabolic intermediate biosynthesis; chorismate biosynthesis; chorismate from D-erythrose 4-phosphate and phosphoenolpyruvate: step 5/7.</text>
</comment>
<evidence type="ECO:0000256" key="7">
    <source>
        <dbReference type="ARBA" id="ARBA00022840"/>
    </source>
</evidence>
<feature type="binding site" evidence="11">
    <location>
        <position position="139"/>
    </location>
    <ligand>
        <name>substrate</name>
    </ligand>
</feature>
<feature type="binding site" evidence="11">
    <location>
        <position position="34"/>
    </location>
    <ligand>
        <name>substrate</name>
    </ligand>
</feature>
<feature type="binding site" evidence="11">
    <location>
        <position position="79"/>
    </location>
    <ligand>
        <name>substrate</name>
    </ligand>
</feature>
<keyword evidence="8 11" id="KW-0460">Magnesium</keyword>
<feature type="binding site" evidence="11">
    <location>
        <position position="16"/>
    </location>
    <ligand>
        <name>Mg(2+)</name>
        <dbReference type="ChEBI" id="CHEBI:18420"/>
    </ligand>
</feature>
<keyword evidence="3 11" id="KW-0028">Amino-acid biosynthesis</keyword>
<evidence type="ECO:0000256" key="3">
    <source>
        <dbReference type="ARBA" id="ARBA00022605"/>
    </source>
</evidence>
<comment type="function">
    <text evidence="11">Catalyzes the specific phosphorylation of the 3-hydroxyl group of shikimic acid using ATP as a cosubstrate.</text>
</comment>
<dbReference type="NCBIfam" id="NF002988">
    <property type="entry name" value="PRK03731.1"/>
    <property type="match status" value="1"/>
</dbReference>
<evidence type="ECO:0000256" key="4">
    <source>
        <dbReference type="ARBA" id="ARBA00022679"/>
    </source>
</evidence>
<comment type="caution">
    <text evidence="11">Lacks conserved residue(s) required for the propagation of feature annotation.</text>
</comment>
<dbReference type="Proteomes" id="UP000246744">
    <property type="component" value="Unassembled WGS sequence"/>
</dbReference>
<evidence type="ECO:0000256" key="11">
    <source>
        <dbReference type="HAMAP-Rule" id="MF_00109"/>
    </source>
</evidence>
<evidence type="ECO:0000256" key="6">
    <source>
        <dbReference type="ARBA" id="ARBA00022777"/>
    </source>
</evidence>
<reference evidence="12 13" key="1">
    <citation type="submission" date="2018-05" db="EMBL/GenBank/DDBJ databases">
        <title>Genomic Encyclopedia of Type Strains, Phase IV (KMG-IV): sequencing the most valuable type-strain genomes for metagenomic binning, comparative biology and taxonomic classification.</title>
        <authorList>
            <person name="Goeker M."/>
        </authorList>
    </citation>
    <scope>NUCLEOTIDE SEQUENCE [LARGE SCALE GENOMIC DNA]</scope>
    <source>
        <strain evidence="12 13">DSM 19579</strain>
    </source>
</reference>
<evidence type="ECO:0000256" key="10">
    <source>
        <dbReference type="ARBA" id="ARBA00048567"/>
    </source>
</evidence>
<keyword evidence="7 11" id="KW-0067">ATP-binding</keyword>
<keyword evidence="4 11" id="KW-0808">Transferase</keyword>
<dbReference type="OrthoDB" id="9800332at2"/>
<dbReference type="PANTHER" id="PTHR21087">
    <property type="entry name" value="SHIKIMATE KINASE"/>
    <property type="match status" value="1"/>
</dbReference>
<dbReference type="GO" id="GO:0005524">
    <property type="term" value="F:ATP binding"/>
    <property type="evidence" value="ECO:0007669"/>
    <property type="project" value="UniProtKB-UniRule"/>
</dbReference>
<dbReference type="InterPro" id="IPR000623">
    <property type="entry name" value="Shikimate_kinase/TSH1"/>
</dbReference>
<sequence>MRKAIILIGPRASGKTTIGKMLAADLALTFVDTDEALQQRTGKTIAQIVDEEGWPAFRKIESQILKDFTSPEHVVATGGGMVLSEENRNHMKNNGMVFYLSASIQALVERLSANPAISQRPSLTGLDIIDELSSVLKEREKLYRSATHFVIDADRNKALVMQDIFNLYLSNIAHQPAPLS</sequence>
<dbReference type="SUPFAM" id="SSF52540">
    <property type="entry name" value="P-loop containing nucleoside triphosphate hydrolases"/>
    <property type="match status" value="1"/>
</dbReference>
<name>A0A317PZS1_9ENTR</name>
<comment type="subcellular location">
    <subcellularLocation>
        <location evidence="11">Cytoplasm</location>
    </subcellularLocation>
</comment>
<dbReference type="GO" id="GO:0004765">
    <property type="term" value="F:shikimate kinase activity"/>
    <property type="evidence" value="ECO:0007669"/>
    <property type="project" value="UniProtKB-UniRule"/>
</dbReference>
<feature type="binding site" evidence="11">
    <location>
        <position position="58"/>
    </location>
    <ligand>
        <name>substrate</name>
    </ligand>
</feature>
<comment type="caution">
    <text evidence="12">The sequence shown here is derived from an EMBL/GenBank/DDBJ whole genome shotgun (WGS) entry which is preliminary data.</text>
</comment>
<evidence type="ECO:0000256" key="5">
    <source>
        <dbReference type="ARBA" id="ARBA00022741"/>
    </source>
</evidence>
<dbReference type="PANTHER" id="PTHR21087:SF21">
    <property type="entry name" value="SHIKIMATE KINASE 2"/>
    <property type="match status" value="1"/>
</dbReference>
<dbReference type="InterPro" id="IPR031322">
    <property type="entry name" value="Shikimate/glucono_kinase"/>
</dbReference>
<dbReference type="Gene3D" id="3.40.50.300">
    <property type="entry name" value="P-loop containing nucleotide triphosphate hydrolases"/>
    <property type="match status" value="1"/>
</dbReference>
<evidence type="ECO:0000256" key="1">
    <source>
        <dbReference type="ARBA" id="ARBA00004842"/>
    </source>
</evidence>
<keyword evidence="13" id="KW-1185">Reference proteome</keyword>
<feature type="binding site" evidence="11">
    <location>
        <position position="120"/>
    </location>
    <ligand>
        <name>ATP</name>
        <dbReference type="ChEBI" id="CHEBI:30616"/>
    </ligand>
</feature>
<keyword evidence="6 11" id="KW-0418">Kinase</keyword>
<evidence type="ECO:0000256" key="9">
    <source>
        <dbReference type="ARBA" id="ARBA00023141"/>
    </source>
</evidence>
<dbReference type="EC" id="2.7.1.71" evidence="11"/>
<keyword evidence="2 11" id="KW-0963">Cytoplasm</keyword>
<protein>
    <recommendedName>
        <fullName evidence="11">Shikimate kinase 1</fullName>
        <shortName evidence="11">SK 1</shortName>
        <ecNumber evidence="11">2.7.1.71</ecNumber>
    </recommendedName>
</protein>
<accession>A0A317PZS1</accession>
<dbReference type="InterPro" id="IPR027417">
    <property type="entry name" value="P-loop_NTPase"/>
</dbReference>
<dbReference type="PRINTS" id="PR01100">
    <property type="entry name" value="SHIKIMTKNASE"/>
</dbReference>
<dbReference type="GO" id="GO:0000287">
    <property type="term" value="F:magnesium ion binding"/>
    <property type="evidence" value="ECO:0007669"/>
    <property type="project" value="UniProtKB-UniRule"/>
</dbReference>
<dbReference type="Pfam" id="PF01202">
    <property type="entry name" value="SKI"/>
    <property type="match status" value="1"/>
</dbReference>
<comment type="cofactor">
    <cofactor evidence="11">
        <name>Mg(2+)</name>
        <dbReference type="ChEBI" id="CHEBI:18420"/>
    </cofactor>
    <text evidence="11">Binds 1 Mg(2+) ion per subunit.</text>
</comment>
<evidence type="ECO:0000256" key="8">
    <source>
        <dbReference type="ARBA" id="ARBA00022842"/>
    </source>
</evidence>
<evidence type="ECO:0000313" key="12">
    <source>
        <dbReference type="EMBL" id="PWW09138.1"/>
    </source>
</evidence>
<gene>
    <name evidence="11" type="primary">aroK</name>
    <name evidence="12" type="ORF">DES37_106262</name>
</gene>
<comment type="similarity">
    <text evidence="11">Belongs to the shikimate kinase family.</text>
</comment>
<keyword evidence="11" id="KW-0479">Metal-binding</keyword>
<proteinExistence type="inferred from homology"/>
<dbReference type="GO" id="GO:0009423">
    <property type="term" value="P:chorismate biosynthetic process"/>
    <property type="evidence" value="ECO:0007669"/>
    <property type="project" value="UniProtKB-UniRule"/>
</dbReference>
<dbReference type="CDD" id="cd00464">
    <property type="entry name" value="SK"/>
    <property type="match status" value="1"/>
</dbReference>